<dbReference type="Gene3D" id="2.60.120.10">
    <property type="entry name" value="Jelly Rolls"/>
    <property type="match status" value="1"/>
</dbReference>
<dbReference type="EMBL" id="BAABBE010000009">
    <property type="protein sequence ID" value="GAA3647420.1"/>
    <property type="molecule type" value="Genomic_DNA"/>
</dbReference>
<dbReference type="RefSeq" id="WP_346131436.1">
    <property type="nucleotide sequence ID" value="NZ_BAABBE010000009.1"/>
</dbReference>
<sequence length="164" mass="17122">MSELLHHPPAAGGPPPKVEILAESPGVAPVPESLVARSILVTLPPGSPGAPPHRHPGPVYARVVKGAITFELEGAPERVIRAGEAFFEPGGDVIHYKGANHLDDEESALIATMICEPGAPVLTLVGDEELAALKHLRATAVTNEGRQPIPGAPAPRLTRPARRP</sequence>
<dbReference type="SUPFAM" id="SSF51182">
    <property type="entry name" value="RmlC-like cupins"/>
    <property type="match status" value="1"/>
</dbReference>
<dbReference type="PANTHER" id="PTHR38599:SF1">
    <property type="entry name" value="CUPIN DOMAIN PROTEIN (AFU_ORTHOLOGUE AFUA_3G13620)"/>
    <property type="match status" value="1"/>
</dbReference>
<name>A0ABP7B2Y2_9PSEU</name>
<dbReference type="Pfam" id="PF07883">
    <property type="entry name" value="Cupin_2"/>
    <property type="match status" value="1"/>
</dbReference>
<organism evidence="3 4">
    <name type="scientific">Lentzea roselyniae</name>
    <dbReference type="NCBI Taxonomy" id="531940"/>
    <lineage>
        <taxon>Bacteria</taxon>
        <taxon>Bacillati</taxon>
        <taxon>Actinomycetota</taxon>
        <taxon>Actinomycetes</taxon>
        <taxon>Pseudonocardiales</taxon>
        <taxon>Pseudonocardiaceae</taxon>
        <taxon>Lentzea</taxon>
    </lineage>
</organism>
<evidence type="ECO:0000259" key="2">
    <source>
        <dbReference type="Pfam" id="PF07883"/>
    </source>
</evidence>
<dbReference type="InterPro" id="IPR011051">
    <property type="entry name" value="RmlC_Cupin_sf"/>
</dbReference>
<dbReference type="Proteomes" id="UP001500711">
    <property type="component" value="Unassembled WGS sequence"/>
</dbReference>
<proteinExistence type="predicted"/>
<evidence type="ECO:0000313" key="3">
    <source>
        <dbReference type="EMBL" id="GAA3647420.1"/>
    </source>
</evidence>
<keyword evidence="4" id="KW-1185">Reference proteome</keyword>
<feature type="domain" description="Cupin type-2" evidence="2">
    <location>
        <begin position="40"/>
        <end position="96"/>
    </location>
</feature>
<accession>A0ABP7B2Y2</accession>
<protein>
    <recommendedName>
        <fullName evidence="2">Cupin type-2 domain-containing protein</fullName>
    </recommendedName>
</protein>
<comment type="caution">
    <text evidence="3">The sequence shown here is derived from an EMBL/GenBank/DDBJ whole genome shotgun (WGS) entry which is preliminary data.</text>
</comment>
<evidence type="ECO:0000313" key="4">
    <source>
        <dbReference type="Proteomes" id="UP001500711"/>
    </source>
</evidence>
<evidence type="ECO:0000256" key="1">
    <source>
        <dbReference type="SAM" id="MobiDB-lite"/>
    </source>
</evidence>
<dbReference type="InterPro" id="IPR014710">
    <property type="entry name" value="RmlC-like_jellyroll"/>
</dbReference>
<feature type="region of interest" description="Disordered" evidence="1">
    <location>
        <begin position="142"/>
        <end position="164"/>
    </location>
</feature>
<dbReference type="InterPro" id="IPR013096">
    <property type="entry name" value="Cupin_2"/>
</dbReference>
<gene>
    <name evidence="3" type="ORF">GCM10022267_37510</name>
</gene>
<dbReference type="PANTHER" id="PTHR38599">
    <property type="entry name" value="CUPIN DOMAIN PROTEIN (AFU_ORTHOLOGUE AFUA_3G13620)"/>
    <property type="match status" value="1"/>
</dbReference>
<reference evidence="4" key="1">
    <citation type="journal article" date="2019" name="Int. J. Syst. Evol. Microbiol.">
        <title>The Global Catalogue of Microorganisms (GCM) 10K type strain sequencing project: providing services to taxonomists for standard genome sequencing and annotation.</title>
        <authorList>
            <consortium name="The Broad Institute Genomics Platform"/>
            <consortium name="The Broad Institute Genome Sequencing Center for Infectious Disease"/>
            <person name="Wu L."/>
            <person name="Ma J."/>
        </authorList>
    </citation>
    <scope>NUCLEOTIDE SEQUENCE [LARGE SCALE GENOMIC DNA]</scope>
    <source>
        <strain evidence="4">JCM 17494</strain>
    </source>
</reference>